<dbReference type="InParanoid" id="A0A1J7J2T2"/>
<evidence type="ECO:0000313" key="2">
    <source>
        <dbReference type="Proteomes" id="UP000182658"/>
    </source>
</evidence>
<dbReference type="PANTHER" id="PTHR36847">
    <property type="entry name" value="AMIDOLIGASE ENZYME"/>
    <property type="match status" value="1"/>
</dbReference>
<evidence type="ECO:0008006" key="3">
    <source>
        <dbReference type="Google" id="ProtNLM"/>
    </source>
</evidence>
<dbReference type="Proteomes" id="UP000182658">
    <property type="component" value="Unassembled WGS sequence"/>
</dbReference>
<name>A0A1J7J2T2_9PEZI</name>
<accession>A0A1J7J2T2</accession>
<dbReference type="InterPro" id="IPR022025">
    <property type="entry name" value="Amidoligase_2"/>
</dbReference>
<dbReference type="OrthoDB" id="5291055at2759"/>
<dbReference type="EMBL" id="KV875099">
    <property type="protein sequence ID" value="OIW27625.1"/>
    <property type="molecule type" value="Genomic_DNA"/>
</dbReference>
<dbReference type="PANTHER" id="PTHR36847:SF1">
    <property type="entry name" value="AMIDOLIGASE ENZYME"/>
    <property type="match status" value="1"/>
</dbReference>
<evidence type="ECO:0000313" key="1">
    <source>
        <dbReference type="EMBL" id="OIW27625.1"/>
    </source>
</evidence>
<reference evidence="1 2" key="1">
    <citation type="submission" date="2016-10" db="EMBL/GenBank/DDBJ databases">
        <title>Draft genome sequence of Coniochaeta ligniaria NRRL30616, a lignocellulolytic fungus for bioabatement of inhibitors in plant biomass hydrolysates.</title>
        <authorList>
            <consortium name="DOE Joint Genome Institute"/>
            <person name="Jimenez D.J."/>
            <person name="Hector R.E."/>
            <person name="Riley R."/>
            <person name="Sun H."/>
            <person name="Grigoriev I.V."/>
            <person name="Van Elsas J.D."/>
            <person name="Nichols N.N."/>
        </authorList>
    </citation>
    <scope>NUCLEOTIDE SEQUENCE [LARGE SCALE GENOMIC DNA]</scope>
    <source>
        <strain evidence="1 2">NRRL 30616</strain>
    </source>
</reference>
<dbReference type="Pfam" id="PF12224">
    <property type="entry name" value="Amidoligase_2"/>
    <property type="match status" value="1"/>
</dbReference>
<proteinExistence type="predicted"/>
<organism evidence="1 2">
    <name type="scientific">Coniochaeta ligniaria NRRL 30616</name>
    <dbReference type="NCBI Taxonomy" id="1408157"/>
    <lineage>
        <taxon>Eukaryota</taxon>
        <taxon>Fungi</taxon>
        <taxon>Dikarya</taxon>
        <taxon>Ascomycota</taxon>
        <taxon>Pezizomycotina</taxon>
        <taxon>Sordariomycetes</taxon>
        <taxon>Sordariomycetidae</taxon>
        <taxon>Coniochaetales</taxon>
        <taxon>Coniochaetaceae</taxon>
        <taxon>Coniochaeta</taxon>
    </lineage>
</organism>
<sequence length="303" mass="34167">MSNPAPLRLGLEIEAVFVPKVSKEGEQPFEFAARLAQGYRGKPGMHANIKGHDQWEGDPYVEWEIVKDASLPRDPTNRTFPLEITSPILTFDENGAWREQVKAVFDHVQTTCDITTNKSCGFHVHLSPGDGSWDLEELKRICLAILYFEPAVLALLPVSRQNHHSFLGKNRFGNDNFHELSIESPEDADYLMRNPEDRTSAWNFKNLSEKYQSTGVTIEWKQPPGVTTAEECLAWTEFAVSFVQAARYWAGIGAEIEDSYTPDVEGLQKFVLERGECRGRNMAYLEPIFVGKTGTVSPVRSTQ</sequence>
<keyword evidence="2" id="KW-1185">Reference proteome</keyword>
<dbReference type="STRING" id="1408157.A0A1J7J2T2"/>
<protein>
    <recommendedName>
        <fullName evidence="3">Amidoligase enzyme</fullName>
    </recommendedName>
</protein>
<dbReference type="AlphaFoldDB" id="A0A1J7J2T2"/>
<gene>
    <name evidence="1" type="ORF">CONLIGDRAFT_716074</name>
</gene>